<protein>
    <submittedName>
        <fullName evidence="2">Uncharacterized protein</fullName>
    </submittedName>
</protein>
<organism evidence="2">
    <name type="scientific">Amphimedon queenslandica</name>
    <name type="common">Sponge</name>
    <dbReference type="NCBI Taxonomy" id="400682"/>
    <lineage>
        <taxon>Eukaryota</taxon>
        <taxon>Metazoa</taxon>
        <taxon>Porifera</taxon>
        <taxon>Demospongiae</taxon>
        <taxon>Heteroscleromorpha</taxon>
        <taxon>Haplosclerida</taxon>
        <taxon>Niphatidae</taxon>
        <taxon>Amphimedon</taxon>
    </lineage>
</organism>
<reference evidence="2" key="1">
    <citation type="submission" date="2017-05" db="UniProtKB">
        <authorList>
            <consortium name="EnsemblMetazoa"/>
        </authorList>
    </citation>
    <scope>IDENTIFICATION</scope>
</reference>
<feature type="transmembrane region" description="Helical" evidence="1">
    <location>
        <begin position="6"/>
        <end position="23"/>
    </location>
</feature>
<keyword evidence="1" id="KW-0812">Transmembrane</keyword>
<dbReference type="EnsemblMetazoa" id="Aqu2.1.15279_001">
    <property type="protein sequence ID" value="Aqu2.1.15279_001"/>
    <property type="gene ID" value="Aqu2.1.15279"/>
</dbReference>
<evidence type="ECO:0000256" key="1">
    <source>
        <dbReference type="SAM" id="Phobius"/>
    </source>
</evidence>
<name>A0A1X7TKJ0_AMPQE</name>
<keyword evidence="1" id="KW-0472">Membrane</keyword>
<sequence>MSKKCLLIIDKSIFISYAFVLYFQQYIMKSITPDKAIQHRLYHFSEYIKFRLQTKIPDFIEIILIVCTIMD</sequence>
<dbReference type="InParanoid" id="A0A1X7TKJ0"/>
<proteinExistence type="predicted"/>
<dbReference type="AlphaFoldDB" id="A0A1X7TKJ0"/>
<evidence type="ECO:0000313" key="2">
    <source>
        <dbReference type="EnsemblMetazoa" id="Aqu2.1.15279_001"/>
    </source>
</evidence>
<keyword evidence="1" id="KW-1133">Transmembrane helix</keyword>
<accession>A0A1X7TKJ0</accession>